<evidence type="ECO:0000256" key="8">
    <source>
        <dbReference type="SAM" id="Phobius"/>
    </source>
</evidence>
<dbReference type="Pfam" id="PF12698">
    <property type="entry name" value="ABC2_membrane_3"/>
    <property type="match status" value="1"/>
</dbReference>
<evidence type="ECO:0000256" key="7">
    <source>
        <dbReference type="ARBA" id="ARBA00023136"/>
    </source>
</evidence>
<evidence type="ECO:0000313" key="10">
    <source>
        <dbReference type="EMBL" id="GAA4315709.1"/>
    </source>
</evidence>
<dbReference type="InterPro" id="IPR013525">
    <property type="entry name" value="ABC2_TM"/>
</dbReference>
<feature type="transmembrane region" description="Helical" evidence="8">
    <location>
        <begin position="259"/>
        <end position="279"/>
    </location>
</feature>
<feature type="transmembrane region" description="Helical" evidence="8">
    <location>
        <begin position="291"/>
        <end position="310"/>
    </location>
</feature>
<dbReference type="PANTHER" id="PTHR30294:SF29">
    <property type="entry name" value="MULTIDRUG ABC TRANSPORTER PERMEASE YBHS-RELATED"/>
    <property type="match status" value="1"/>
</dbReference>
<feature type="transmembrane region" description="Helical" evidence="8">
    <location>
        <begin position="349"/>
        <end position="366"/>
    </location>
</feature>
<evidence type="ECO:0000256" key="2">
    <source>
        <dbReference type="ARBA" id="ARBA00007783"/>
    </source>
</evidence>
<dbReference type="Proteomes" id="UP001501207">
    <property type="component" value="Unassembled WGS sequence"/>
</dbReference>
<comment type="caution">
    <text evidence="10">The sequence shown here is derived from an EMBL/GenBank/DDBJ whole genome shotgun (WGS) entry which is preliminary data.</text>
</comment>
<organism evidence="10 11">
    <name type="scientific">Compostibacter hankyongensis</name>
    <dbReference type="NCBI Taxonomy" id="1007089"/>
    <lineage>
        <taxon>Bacteria</taxon>
        <taxon>Pseudomonadati</taxon>
        <taxon>Bacteroidota</taxon>
        <taxon>Chitinophagia</taxon>
        <taxon>Chitinophagales</taxon>
        <taxon>Chitinophagaceae</taxon>
        <taxon>Compostibacter</taxon>
    </lineage>
</organism>
<evidence type="ECO:0000256" key="5">
    <source>
        <dbReference type="ARBA" id="ARBA00022692"/>
    </source>
</evidence>
<protein>
    <submittedName>
        <fullName evidence="10">ABC transporter permease</fullName>
    </submittedName>
</protein>
<dbReference type="RefSeq" id="WP_344980236.1">
    <property type="nucleotide sequence ID" value="NZ_BAABFN010000007.1"/>
</dbReference>
<keyword evidence="3" id="KW-0813">Transport</keyword>
<evidence type="ECO:0000256" key="1">
    <source>
        <dbReference type="ARBA" id="ARBA00004651"/>
    </source>
</evidence>
<evidence type="ECO:0000256" key="3">
    <source>
        <dbReference type="ARBA" id="ARBA00022448"/>
    </source>
</evidence>
<proteinExistence type="inferred from homology"/>
<dbReference type="PROSITE" id="PS51012">
    <property type="entry name" value="ABC_TM2"/>
    <property type="match status" value="1"/>
</dbReference>
<dbReference type="EMBL" id="BAABFN010000007">
    <property type="protein sequence ID" value="GAA4315709.1"/>
    <property type="molecule type" value="Genomic_DNA"/>
</dbReference>
<reference evidence="11" key="1">
    <citation type="journal article" date="2019" name="Int. J. Syst. Evol. Microbiol.">
        <title>The Global Catalogue of Microorganisms (GCM) 10K type strain sequencing project: providing services to taxonomists for standard genome sequencing and annotation.</title>
        <authorList>
            <consortium name="The Broad Institute Genomics Platform"/>
            <consortium name="The Broad Institute Genome Sequencing Center for Infectious Disease"/>
            <person name="Wu L."/>
            <person name="Ma J."/>
        </authorList>
    </citation>
    <scope>NUCLEOTIDE SEQUENCE [LARGE SCALE GENOMIC DNA]</scope>
    <source>
        <strain evidence="11">JCM 17664</strain>
    </source>
</reference>
<feature type="domain" description="ABC transmembrane type-2" evidence="9">
    <location>
        <begin position="132"/>
        <end position="371"/>
    </location>
</feature>
<dbReference type="Gene3D" id="3.40.1710.10">
    <property type="entry name" value="abc type-2 transporter like domain"/>
    <property type="match status" value="1"/>
</dbReference>
<gene>
    <name evidence="10" type="ORF">GCM10023143_27230</name>
</gene>
<keyword evidence="5 8" id="KW-0812">Transmembrane</keyword>
<dbReference type="InterPro" id="IPR047817">
    <property type="entry name" value="ABC2_TM_bact-type"/>
</dbReference>
<comment type="similarity">
    <text evidence="2">Belongs to the ABC-2 integral membrane protein family.</text>
</comment>
<feature type="transmembrane region" description="Helical" evidence="8">
    <location>
        <begin position="21"/>
        <end position="40"/>
    </location>
</feature>
<feature type="transmembrane region" description="Helical" evidence="8">
    <location>
        <begin position="229"/>
        <end position="253"/>
    </location>
</feature>
<evidence type="ECO:0000313" key="11">
    <source>
        <dbReference type="Proteomes" id="UP001501207"/>
    </source>
</evidence>
<keyword evidence="11" id="KW-1185">Reference proteome</keyword>
<sequence length="372" mass="41293">MNVLRFLLQKEFRQIFRDRTILVMMFAVPIIQLIVLPLAMNFDVKNVNIALVDHDHSPLSQKLVSKIGASGYFRIVGADPSYPEALQRIETGEADLVLEIPSGFERNLVREGAQKIGIAVDAINGTKASIGGGYLNKLIQDFNAGMELNIISRTVAPPAGQIDITYSNWFNPLAEYKYYIVPGILVLLLTLIGGFMAALNIVREKEVGTIEQINVTPIKKWEFILGKLIPFWVIGMVVFTLGLLVCWGVYGIFPEGNMALLYLFAAVYLVALLGFGLLISTFCDNQVQSMFMAFFFMMIFTLMSGLFTSVESMPGWARVIANLTPVTHFIKVVRMIVLKGSGLADLAPELGYIAAFAVVLNAWAIWNYKKTS</sequence>
<feature type="transmembrane region" description="Helical" evidence="8">
    <location>
        <begin position="178"/>
        <end position="202"/>
    </location>
</feature>
<evidence type="ECO:0000256" key="4">
    <source>
        <dbReference type="ARBA" id="ARBA00022475"/>
    </source>
</evidence>
<keyword evidence="4" id="KW-1003">Cell membrane</keyword>
<comment type="subcellular location">
    <subcellularLocation>
        <location evidence="1">Cell membrane</location>
        <topology evidence="1">Multi-pass membrane protein</topology>
    </subcellularLocation>
</comment>
<accession>A0ABP8G255</accession>
<keyword evidence="6 8" id="KW-1133">Transmembrane helix</keyword>
<name>A0ABP8G255_9BACT</name>
<dbReference type="InterPro" id="IPR051449">
    <property type="entry name" value="ABC-2_transporter_component"/>
</dbReference>
<dbReference type="PANTHER" id="PTHR30294">
    <property type="entry name" value="MEMBRANE COMPONENT OF ABC TRANSPORTER YHHJ-RELATED"/>
    <property type="match status" value="1"/>
</dbReference>
<evidence type="ECO:0000259" key="9">
    <source>
        <dbReference type="PROSITE" id="PS51012"/>
    </source>
</evidence>
<keyword evidence="7 8" id="KW-0472">Membrane</keyword>
<evidence type="ECO:0000256" key="6">
    <source>
        <dbReference type="ARBA" id="ARBA00022989"/>
    </source>
</evidence>